<keyword evidence="3" id="KW-1185">Reference proteome</keyword>
<feature type="domain" description="DUF577" evidence="1">
    <location>
        <begin position="3"/>
        <end position="38"/>
    </location>
</feature>
<evidence type="ECO:0000313" key="2">
    <source>
        <dbReference type="EMBL" id="KAG5409485.1"/>
    </source>
</evidence>
<name>A0ABQ7NF28_BRACM</name>
<comment type="caution">
    <text evidence="2">The sequence shown here is derived from an EMBL/GenBank/DDBJ whole genome shotgun (WGS) entry which is preliminary data.</text>
</comment>
<protein>
    <recommendedName>
        <fullName evidence="1">DUF577 domain-containing protein</fullName>
    </recommendedName>
</protein>
<dbReference type="InterPro" id="IPR007598">
    <property type="entry name" value="DUF577"/>
</dbReference>
<dbReference type="Pfam" id="PF04510">
    <property type="entry name" value="DUF577"/>
    <property type="match status" value="2"/>
</dbReference>
<reference evidence="2 3" key="1">
    <citation type="submission" date="2021-03" db="EMBL/GenBank/DDBJ databases">
        <authorList>
            <person name="King G.J."/>
            <person name="Bancroft I."/>
            <person name="Baten A."/>
            <person name="Bloomfield J."/>
            <person name="Borpatragohain P."/>
            <person name="He Z."/>
            <person name="Irish N."/>
            <person name="Irwin J."/>
            <person name="Liu K."/>
            <person name="Mauleon R.P."/>
            <person name="Moore J."/>
            <person name="Morris R."/>
            <person name="Ostergaard L."/>
            <person name="Wang B."/>
            <person name="Wells R."/>
        </authorList>
    </citation>
    <scope>NUCLEOTIDE SEQUENCE [LARGE SCALE GENOMIC DNA]</scope>
    <source>
        <strain evidence="2">R-o-18</strain>
        <tissue evidence="2">Leaf</tissue>
    </source>
</reference>
<feature type="domain" description="DUF577" evidence="1">
    <location>
        <begin position="57"/>
        <end position="104"/>
    </location>
</feature>
<accession>A0ABQ7NF28</accession>
<dbReference type="EMBL" id="JADBGQ010000002">
    <property type="protein sequence ID" value="KAG5409485.1"/>
    <property type="molecule type" value="Genomic_DNA"/>
</dbReference>
<organism evidence="2 3">
    <name type="scientific">Brassica rapa subsp. trilocularis</name>
    <dbReference type="NCBI Taxonomy" id="1813537"/>
    <lineage>
        <taxon>Eukaryota</taxon>
        <taxon>Viridiplantae</taxon>
        <taxon>Streptophyta</taxon>
        <taxon>Embryophyta</taxon>
        <taxon>Tracheophyta</taxon>
        <taxon>Spermatophyta</taxon>
        <taxon>Magnoliopsida</taxon>
        <taxon>eudicotyledons</taxon>
        <taxon>Gunneridae</taxon>
        <taxon>Pentapetalae</taxon>
        <taxon>rosids</taxon>
        <taxon>malvids</taxon>
        <taxon>Brassicales</taxon>
        <taxon>Brassicaceae</taxon>
        <taxon>Brassiceae</taxon>
        <taxon>Brassica</taxon>
    </lineage>
</organism>
<evidence type="ECO:0000259" key="1">
    <source>
        <dbReference type="Pfam" id="PF04510"/>
    </source>
</evidence>
<evidence type="ECO:0000313" key="3">
    <source>
        <dbReference type="Proteomes" id="UP000823674"/>
    </source>
</evidence>
<gene>
    <name evidence="2" type="primary">A02p018930.1_BraROA</name>
    <name evidence="2" type="ORF">IGI04_005804</name>
</gene>
<sequence>METFGFGEDPWFDLWDYIASESEFDKAVYIFQCLTMRFNIGLESFGGSCLGGPWRLRVGFVREIAVKMIDSVKVIVERRMEVGLVRRAFRDLERIVEEQWDWYEAREYRLVKGLLRRLCEIRGMKMESKMVLWRISGTLERNVNEDLRVLSGLDWLNQP</sequence>
<proteinExistence type="predicted"/>
<dbReference type="Proteomes" id="UP000823674">
    <property type="component" value="Chromosome A02"/>
</dbReference>